<evidence type="ECO:0000259" key="8">
    <source>
        <dbReference type="PROSITE" id="PS51195"/>
    </source>
</evidence>
<dbReference type="Proteomes" id="UP000886818">
    <property type="component" value="Chromosome"/>
</dbReference>
<dbReference type="InterPro" id="IPR011545">
    <property type="entry name" value="DEAD/DEAH_box_helicase_dom"/>
</dbReference>
<feature type="domain" description="Helicase C-terminal" evidence="7">
    <location>
        <begin position="231"/>
        <end position="375"/>
    </location>
</feature>
<sequence length="395" mass="45612">MDKQFKDYNFKDFILEKLEENHIITPTKIQSETFLLTLKGKDVIGKAKTGTGKTLAYLLPMIEKIDPSKRELQMLVLAPSRELSLQIKREAELITKGTNILVEAVVEGIKLEKQLEKLKKKPQLIVATPGKLVQIIGLKKIKMHNVKIIALDEVDQILEQGLRDKIFAVVNKTLKDRQLLSFSATISKEAKEILNKLMKEPVFVNLDHVEPIPSKIEHQYIITKKLKKTETLVEILKNVKPKKSLIFINNNQNVDRFVKELKSEGFSVGGIQTRTKNQERQHLLTSFNKGKLKILVTTDLFTRGMNFQEVSHIFNMDLPLNQTDYLHRAGRTGRMDREGVVINIIRDREKFILYKMMKSLNIKVIPIVIRNGKLIPVQEIINRKKVTNKNYDYKR</sequence>
<dbReference type="InterPro" id="IPR050547">
    <property type="entry name" value="DEAD_box_RNA_helicases"/>
</dbReference>
<evidence type="ECO:0000256" key="3">
    <source>
        <dbReference type="ARBA" id="ARBA00022806"/>
    </source>
</evidence>
<dbReference type="Pfam" id="PF00270">
    <property type="entry name" value="DEAD"/>
    <property type="match status" value="1"/>
</dbReference>
<evidence type="ECO:0000256" key="2">
    <source>
        <dbReference type="ARBA" id="ARBA00022801"/>
    </source>
</evidence>
<feature type="domain" description="Helicase ATP-binding" evidence="6">
    <location>
        <begin position="34"/>
        <end position="204"/>
    </location>
</feature>
<dbReference type="SMART" id="SM00490">
    <property type="entry name" value="HELICc"/>
    <property type="match status" value="1"/>
</dbReference>
<dbReference type="PROSITE" id="PS51195">
    <property type="entry name" value="Q_MOTIF"/>
    <property type="match status" value="1"/>
</dbReference>
<evidence type="ECO:0000256" key="5">
    <source>
        <dbReference type="PROSITE-ProRule" id="PRU00552"/>
    </source>
</evidence>
<name>A0ABX8R912_9CLOT</name>
<evidence type="ECO:0000313" key="9">
    <source>
        <dbReference type="EMBL" id="QXM05518.1"/>
    </source>
</evidence>
<gene>
    <name evidence="9" type="ORF">KVH43_09040</name>
</gene>
<reference evidence="9" key="1">
    <citation type="submission" date="2021-07" db="EMBL/GenBank/DDBJ databases">
        <title>Complete genome sequence of Crassaminicella sp. 143-21, isolated from a deep-sea hydrothermal vent.</title>
        <authorList>
            <person name="Li X."/>
        </authorList>
    </citation>
    <scope>NUCLEOTIDE SEQUENCE</scope>
    <source>
        <strain evidence="9">143-21</strain>
    </source>
</reference>
<dbReference type="InterPro" id="IPR014014">
    <property type="entry name" value="RNA_helicase_DEAD_Q_motif"/>
</dbReference>
<keyword evidence="10" id="KW-1185">Reference proteome</keyword>
<dbReference type="InterPro" id="IPR014001">
    <property type="entry name" value="Helicase_ATP-bd"/>
</dbReference>
<evidence type="ECO:0000313" key="10">
    <source>
        <dbReference type="Proteomes" id="UP000886818"/>
    </source>
</evidence>
<evidence type="ECO:0000259" key="6">
    <source>
        <dbReference type="PROSITE" id="PS51192"/>
    </source>
</evidence>
<keyword evidence="4" id="KW-0067">ATP-binding</keyword>
<proteinExistence type="predicted"/>
<dbReference type="InterPro" id="IPR044742">
    <property type="entry name" value="DEAD/DEAH_RhlB"/>
</dbReference>
<dbReference type="PANTHER" id="PTHR47963">
    <property type="entry name" value="DEAD-BOX ATP-DEPENDENT RNA HELICASE 47, MITOCHONDRIAL"/>
    <property type="match status" value="1"/>
</dbReference>
<evidence type="ECO:0000256" key="1">
    <source>
        <dbReference type="ARBA" id="ARBA00022741"/>
    </source>
</evidence>
<dbReference type="InterPro" id="IPR001650">
    <property type="entry name" value="Helicase_C-like"/>
</dbReference>
<dbReference type="Pfam" id="PF00271">
    <property type="entry name" value="Helicase_C"/>
    <property type="match status" value="1"/>
</dbReference>
<dbReference type="CDD" id="cd18787">
    <property type="entry name" value="SF2_C_DEAD"/>
    <property type="match status" value="1"/>
</dbReference>
<dbReference type="CDD" id="cd00268">
    <property type="entry name" value="DEADc"/>
    <property type="match status" value="1"/>
</dbReference>
<dbReference type="PROSITE" id="PS51194">
    <property type="entry name" value="HELICASE_CTER"/>
    <property type="match status" value="1"/>
</dbReference>
<dbReference type="SMART" id="SM00487">
    <property type="entry name" value="DEXDc"/>
    <property type="match status" value="1"/>
</dbReference>
<keyword evidence="3 9" id="KW-0347">Helicase</keyword>
<evidence type="ECO:0000259" key="7">
    <source>
        <dbReference type="PROSITE" id="PS51194"/>
    </source>
</evidence>
<evidence type="ECO:0000256" key="4">
    <source>
        <dbReference type="ARBA" id="ARBA00022840"/>
    </source>
</evidence>
<keyword evidence="2" id="KW-0378">Hydrolase</keyword>
<dbReference type="GO" id="GO:0004386">
    <property type="term" value="F:helicase activity"/>
    <property type="evidence" value="ECO:0007669"/>
    <property type="project" value="UniProtKB-KW"/>
</dbReference>
<feature type="short sequence motif" description="Q motif" evidence="5">
    <location>
        <begin position="3"/>
        <end position="31"/>
    </location>
</feature>
<feature type="domain" description="DEAD-box RNA helicase Q" evidence="8">
    <location>
        <begin position="3"/>
        <end position="31"/>
    </location>
</feature>
<dbReference type="EMBL" id="CP078093">
    <property type="protein sequence ID" value="QXM05518.1"/>
    <property type="molecule type" value="Genomic_DNA"/>
</dbReference>
<organism evidence="9 10">
    <name type="scientific">Crassaminicella indica</name>
    <dbReference type="NCBI Taxonomy" id="2855394"/>
    <lineage>
        <taxon>Bacteria</taxon>
        <taxon>Bacillati</taxon>
        <taxon>Bacillota</taxon>
        <taxon>Clostridia</taxon>
        <taxon>Eubacteriales</taxon>
        <taxon>Clostridiaceae</taxon>
        <taxon>Crassaminicella</taxon>
    </lineage>
</organism>
<keyword evidence="1" id="KW-0547">Nucleotide-binding</keyword>
<dbReference type="RefSeq" id="WP_218282216.1">
    <property type="nucleotide sequence ID" value="NZ_CP078093.1"/>
</dbReference>
<dbReference type="PANTHER" id="PTHR47963:SF7">
    <property type="entry name" value="ATP-DEPENDENT RNA HELICASE YFML-RELATED"/>
    <property type="match status" value="1"/>
</dbReference>
<accession>A0ABX8R912</accession>
<dbReference type="PROSITE" id="PS51192">
    <property type="entry name" value="HELICASE_ATP_BIND_1"/>
    <property type="match status" value="1"/>
</dbReference>
<protein>
    <submittedName>
        <fullName evidence="9">DEAD/DEAH box helicase</fullName>
    </submittedName>
</protein>